<feature type="region of interest" description="Disordered" evidence="1">
    <location>
        <begin position="584"/>
        <end position="622"/>
    </location>
</feature>
<comment type="caution">
    <text evidence="3">The sequence shown here is derived from an EMBL/GenBank/DDBJ whole genome shotgun (WGS) entry which is preliminary data.</text>
</comment>
<dbReference type="GO" id="GO:0044545">
    <property type="term" value="C:NSL complex"/>
    <property type="evidence" value="ECO:0007669"/>
    <property type="project" value="TreeGrafter"/>
</dbReference>
<feature type="region of interest" description="Disordered" evidence="1">
    <location>
        <begin position="644"/>
        <end position="672"/>
    </location>
</feature>
<evidence type="ECO:0000259" key="2">
    <source>
        <dbReference type="SMART" id="SM01300"/>
    </source>
</evidence>
<keyword evidence="4" id="KW-1185">Reference proteome</keyword>
<evidence type="ECO:0000256" key="1">
    <source>
        <dbReference type="SAM" id="MobiDB-lite"/>
    </source>
</evidence>
<dbReference type="InterPro" id="IPR026180">
    <property type="entry name" value="NSL1"/>
</dbReference>
<feature type="compositionally biased region" description="Acidic residues" evidence="1">
    <location>
        <begin position="1014"/>
        <end position="1046"/>
    </location>
</feature>
<accession>A0A553PD51</accession>
<organism evidence="3 4">
    <name type="scientific">Tigriopus californicus</name>
    <name type="common">Marine copepod</name>
    <dbReference type="NCBI Taxonomy" id="6832"/>
    <lineage>
        <taxon>Eukaryota</taxon>
        <taxon>Metazoa</taxon>
        <taxon>Ecdysozoa</taxon>
        <taxon>Arthropoda</taxon>
        <taxon>Crustacea</taxon>
        <taxon>Multicrustacea</taxon>
        <taxon>Hexanauplia</taxon>
        <taxon>Copepoda</taxon>
        <taxon>Harpacticoida</taxon>
        <taxon>Harpacticidae</taxon>
        <taxon>Tigriopus</taxon>
    </lineage>
</organism>
<feature type="compositionally biased region" description="Polar residues" evidence="1">
    <location>
        <begin position="12"/>
        <end position="23"/>
    </location>
</feature>
<feature type="compositionally biased region" description="Low complexity" evidence="1">
    <location>
        <begin position="870"/>
        <end position="882"/>
    </location>
</feature>
<feature type="compositionally biased region" description="Polar residues" evidence="1">
    <location>
        <begin position="907"/>
        <end position="919"/>
    </location>
</feature>
<dbReference type="AlphaFoldDB" id="A0A553PD51"/>
<gene>
    <name evidence="3" type="ORF">TCAL_00524</name>
</gene>
<feature type="region of interest" description="Disordered" evidence="1">
    <location>
        <begin position="1"/>
        <end position="23"/>
    </location>
</feature>
<dbReference type="OMA" id="WRINEEF"/>
<feature type="compositionally biased region" description="Low complexity" evidence="1">
    <location>
        <begin position="742"/>
        <end position="769"/>
    </location>
</feature>
<feature type="domain" description="PEHE" evidence="2">
    <location>
        <begin position="712"/>
        <end position="906"/>
    </location>
</feature>
<evidence type="ECO:0000313" key="4">
    <source>
        <dbReference type="Proteomes" id="UP000318571"/>
    </source>
</evidence>
<name>A0A553PD51_TIGCA</name>
<dbReference type="STRING" id="6832.A0A553PD51"/>
<proteinExistence type="predicted"/>
<dbReference type="GO" id="GO:0035035">
    <property type="term" value="F:histone acetyltransferase binding"/>
    <property type="evidence" value="ECO:0007669"/>
    <property type="project" value="TreeGrafter"/>
</dbReference>
<dbReference type="PANTHER" id="PTHR22443">
    <property type="entry name" value="NON-SPECIFIC LETHAL 1, ISOFORM M"/>
    <property type="match status" value="1"/>
</dbReference>
<feature type="compositionally biased region" description="Basic residues" evidence="1">
    <location>
        <begin position="1097"/>
        <end position="1109"/>
    </location>
</feature>
<feature type="region of interest" description="Disordered" evidence="1">
    <location>
        <begin position="727"/>
        <end position="922"/>
    </location>
</feature>
<sequence>MNPEREGPNRLKPNQVQGITSHSPLRASKNPLVISPLLALRSSYASLAAPCSPDLLQVESACAASPRAVSARGLPRCRAVRRILRIWLGPCPDWVAGRWRMNPGGTVRWKRVTEEEMMKVFTDLDDEFESGTASVTDATKVRHLSAKGEGHPHHFHDGEKMAPVVDKVALAEERYRVLSGRQLDLEARFRDLTRRVHFLRTQKLGAQIADELSRLRHTGQKLLTPPIAPAPTSLVNSLPPTINPLFMPAKVQVPDGIVLPSEPLADVPPPVKVKEEDVGDECDVETGPSQDKQKADEILGQMDCHLRHLIQNYDSEATESSSGGESCDEFDNYSKNHSHYLPIKKRAKWHWLSNRSSIASKWTWLTAQISDLEYRIRQQTECYRQIRARKGLVTLGDPVVSWPPHAKKPVTGPRSADNEVPLNCKPVTKDYSRVDSTGRKIIIKEPFLPESVVTSVDDDNSLGASRTRPLRNIRKRRVISTYNLPKVPHRLSKESTVQCDCIHPLFWCTLCYGRVHHAHVPDPLTQEESQCLALLDHSYHQVLSTPEDVPVSVLMAKKMKDKSWLKTPSQSADLDRAEALALMKKRKTKRKKSGDVSGENGGDSEVAKKRNKKSKKLNKNILKVKTKRRKSLSVHHVLDDRGLTINDLNSDSDGMDTSPVPSPLSHPSHASNQQWADIIRRKRETAFDIDNIVIPYSIAASTRVERLKYKEILTPTWRAVDRESEMINPLPEEGTPKKKSAKSTVPPSAPSTPVAVSSAPASMPTSTSPPNKPLKESQLSDEDITEMCFETRHARAEVEERKRWQTSVFKSTGGQRTRTRRQDSVRTEGGGAASSGYNTPDHPMSPGTPMDTTLEVSTRPSSPISTDELSQVPSSTPSTPQVNMAASIRNRRRTSSATKSRDRNPSEDTQSSRCTTPTLDTHLISVPDRMDVIPFEARVFPLSEQDIERMGAEMPVVVESGSNFSSNHVSGRAAVDDGDVLSKGSGEKRPNFSNSTGIDQDSQEKADTSQSPSVEEDDDEEEFILEEDDPDWKEGEEEEDPDDPEWNGEPKAHTGDSNTPRPSVEGVSSSNPSALSKAAVSPSASTLSPSSANVGPKNKHGLALKINKR</sequence>
<dbReference type="Proteomes" id="UP000318571">
    <property type="component" value="Chromosome 2"/>
</dbReference>
<feature type="compositionally biased region" description="Low complexity" evidence="1">
    <location>
        <begin position="1078"/>
        <end position="1092"/>
    </location>
</feature>
<reference evidence="3 4" key="1">
    <citation type="journal article" date="2018" name="Nat. Ecol. Evol.">
        <title>Genomic signatures of mitonuclear coevolution across populations of Tigriopus californicus.</title>
        <authorList>
            <person name="Barreto F.S."/>
            <person name="Watson E.T."/>
            <person name="Lima T.G."/>
            <person name="Willett C.S."/>
            <person name="Edmands S."/>
            <person name="Li W."/>
            <person name="Burton R.S."/>
        </authorList>
    </citation>
    <scope>NUCLEOTIDE SEQUENCE [LARGE SCALE GENOMIC DNA]</scope>
    <source>
        <strain evidence="3 4">San Diego</strain>
    </source>
</reference>
<dbReference type="EMBL" id="VCGU01000005">
    <property type="protein sequence ID" value="TRY75596.1"/>
    <property type="molecule type" value="Genomic_DNA"/>
</dbReference>
<feature type="compositionally biased region" description="Basic and acidic residues" evidence="1">
    <location>
        <begin position="789"/>
        <end position="803"/>
    </location>
</feature>
<feature type="region of interest" description="Disordered" evidence="1">
    <location>
        <begin position="961"/>
        <end position="1109"/>
    </location>
</feature>
<feature type="compositionally biased region" description="Basic residues" evidence="1">
    <location>
        <begin position="609"/>
        <end position="622"/>
    </location>
</feature>
<dbReference type="PANTHER" id="PTHR22443:SF18">
    <property type="entry name" value="NON-SPECIFIC LETHAL 1, ISOFORM M"/>
    <property type="match status" value="1"/>
</dbReference>
<feature type="compositionally biased region" description="Polar residues" evidence="1">
    <location>
        <begin position="1055"/>
        <end position="1074"/>
    </location>
</feature>
<feature type="region of interest" description="Disordered" evidence="1">
    <location>
        <begin position="261"/>
        <end position="293"/>
    </location>
</feature>
<dbReference type="InterPro" id="IPR029332">
    <property type="entry name" value="PEHE_dom"/>
</dbReference>
<evidence type="ECO:0000313" key="3">
    <source>
        <dbReference type="EMBL" id="TRY75596.1"/>
    </source>
</evidence>
<protein>
    <recommendedName>
        <fullName evidence="2">PEHE domain-containing protein</fullName>
    </recommendedName>
</protein>
<dbReference type="SMART" id="SM01300">
    <property type="entry name" value="PEHE"/>
    <property type="match status" value="1"/>
</dbReference>
<feature type="compositionally biased region" description="Polar residues" evidence="1">
    <location>
        <begin position="850"/>
        <end position="869"/>
    </location>
</feature>
<feature type="compositionally biased region" description="Polar residues" evidence="1">
    <location>
        <begin position="991"/>
        <end position="1000"/>
    </location>
</feature>